<protein>
    <submittedName>
        <fullName evidence="1">Uncharacterized protein</fullName>
    </submittedName>
</protein>
<sequence>MASSSAVETLVVGAFTAPPAIAPPPRQKTLPKNAPGNRTDMAWKHGIADPDNPRKIQCKYCQKKVLKKGLTDDACQAIARIFYNNVIPFNVARSEEFTIMCDMISRHGNGFKPPSYHDLRIKLLNQEIKLTHEALEEHRKEWRNI</sequence>
<gene>
    <name evidence="1" type="ORF">KIW84_020818</name>
</gene>
<proteinExistence type="predicted"/>
<dbReference type="Gramene" id="Psat02G0081800-T1">
    <property type="protein sequence ID" value="KAI5433690.1"/>
    <property type="gene ID" value="KIW84_020818"/>
</dbReference>
<evidence type="ECO:0000313" key="1">
    <source>
        <dbReference type="EMBL" id="KAI5433690.1"/>
    </source>
</evidence>
<accession>A0A9D4YA30</accession>
<keyword evidence="2" id="KW-1185">Reference proteome</keyword>
<evidence type="ECO:0000313" key="2">
    <source>
        <dbReference type="Proteomes" id="UP001058974"/>
    </source>
</evidence>
<dbReference type="Proteomes" id="UP001058974">
    <property type="component" value="Chromosome 2"/>
</dbReference>
<dbReference type="AlphaFoldDB" id="A0A9D4YA30"/>
<reference evidence="1 2" key="1">
    <citation type="journal article" date="2022" name="Nat. Genet.">
        <title>Improved pea reference genome and pan-genome highlight genomic features and evolutionary characteristics.</title>
        <authorList>
            <person name="Yang T."/>
            <person name="Liu R."/>
            <person name="Luo Y."/>
            <person name="Hu S."/>
            <person name="Wang D."/>
            <person name="Wang C."/>
            <person name="Pandey M.K."/>
            <person name="Ge S."/>
            <person name="Xu Q."/>
            <person name="Li N."/>
            <person name="Li G."/>
            <person name="Huang Y."/>
            <person name="Saxena R.K."/>
            <person name="Ji Y."/>
            <person name="Li M."/>
            <person name="Yan X."/>
            <person name="He Y."/>
            <person name="Liu Y."/>
            <person name="Wang X."/>
            <person name="Xiang C."/>
            <person name="Varshney R.K."/>
            <person name="Ding H."/>
            <person name="Gao S."/>
            <person name="Zong X."/>
        </authorList>
    </citation>
    <scope>NUCLEOTIDE SEQUENCE [LARGE SCALE GENOMIC DNA]</scope>
    <source>
        <strain evidence="1 2">cv. Zhongwan 6</strain>
    </source>
</reference>
<comment type="caution">
    <text evidence="1">The sequence shown here is derived from an EMBL/GenBank/DDBJ whole genome shotgun (WGS) entry which is preliminary data.</text>
</comment>
<organism evidence="1 2">
    <name type="scientific">Pisum sativum</name>
    <name type="common">Garden pea</name>
    <name type="synonym">Lathyrus oleraceus</name>
    <dbReference type="NCBI Taxonomy" id="3888"/>
    <lineage>
        <taxon>Eukaryota</taxon>
        <taxon>Viridiplantae</taxon>
        <taxon>Streptophyta</taxon>
        <taxon>Embryophyta</taxon>
        <taxon>Tracheophyta</taxon>
        <taxon>Spermatophyta</taxon>
        <taxon>Magnoliopsida</taxon>
        <taxon>eudicotyledons</taxon>
        <taxon>Gunneridae</taxon>
        <taxon>Pentapetalae</taxon>
        <taxon>rosids</taxon>
        <taxon>fabids</taxon>
        <taxon>Fabales</taxon>
        <taxon>Fabaceae</taxon>
        <taxon>Papilionoideae</taxon>
        <taxon>50 kb inversion clade</taxon>
        <taxon>NPAAA clade</taxon>
        <taxon>Hologalegina</taxon>
        <taxon>IRL clade</taxon>
        <taxon>Fabeae</taxon>
        <taxon>Lathyrus</taxon>
    </lineage>
</organism>
<name>A0A9D4YA30_PEA</name>
<dbReference type="EMBL" id="JAMSHJ010000002">
    <property type="protein sequence ID" value="KAI5433690.1"/>
    <property type="molecule type" value="Genomic_DNA"/>
</dbReference>